<reference evidence="4" key="1">
    <citation type="submission" date="2025-08" db="UniProtKB">
        <authorList>
            <consortium name="RefSeq"/>
        </authorList>
    </citation>
    <scope>IDENTIFICATION</scope>
    <source>
        <strain evidence="4">J_2021</strain>
        <tissue evidence="4">Erythrocytes</tissue>
    </source>
</reference>
<name>A0A8J1LRE8_XENLA</name>
<feature type="compositionally biased region" description="Polar residues" evidence="1">
    <location>
        <begin position="401"/>
        <end position="412"/>
    </location>
</feature>
<feature type="compositionally biased region" description="Basic and acidic residues" evidence="1">
    <location>
        <begin position="382"/>
        <end position="400"/>
    </location>
</feature>
<feature type="domain" description="BTB" evidence="2">
    <location>
        <begin position="49"/>
        <end position="149"/>
    </location>
</feature>
<feature type="region of interest" description="Disordered" evidence="1">
    <location>
        <begin position="299"/>
        <end position="349"/>
    </location>
</feature>
<dbReference type="SMART" id="SM00225">
    <property type="entry name" value="BTB"/>
    <property type="match status" value="1"/>
</dbReference>
<proteinExistence type="predicted"/>
<dbReference type="Pfam" id="PF02214">
    <property type="entry name" value="BTB_2"/>
    <property type="match status" value="1"/>
</dbReference>
<dbReference type="CTD" id="496008"/>
<dbReference type="AlphaFoldDB" id="A0A8J1LRE8"/>
<dbReference type="InterPro" id="IPR000210">
    <property type="entry name" value="BTB/POZ_dom"/>
</dbReference>
<sequence>MRSLRPRLPGDATPNRGLPEPVWYLVSHEVSRQLYVMMEEGNTSKEMSDVLRLNVGGCIFTARRESLCRFKDSMLSSMFSGRFPLKLDKSGSCVIDRNGELFKYLLDYLHGEVQIPEDEQTRTALQEEADYFGIPYPYNLTDHLANEMETYSLKSNLELKKVLLDFCDSYNLFCTKPTVWVLHFLHTCGSSCESKVIGVYATKKDGKIALEKQLGDRIHHINMYKREAGGNIQYILSYYSVSELKNMMDAFETWKGRGFSFWRVPQELIECWTLEERSIQGNEQNMAPVKRRRLVEYADEQEENTMTSKSGPKPIRYSGPSTNTQIRIKNSLKSDKERPTSESTDGITQKRSATFVLDFERTESKYKKISYDLGTSNQVHKQLSESKSELNDRRKEKQVDTKSLTSEKSSSRAIKLKRTSLNQTATPACELLPVDGAIASNSHAN</sequence>
<keyword evidence="4" id="KW-0406">Ion transport</keyword>
<keyword evidence="4" id="KW-0407">Ion channel</keyword>
<dbReference type="GO" id="GO:0034220">
    <property type="term" value="P:monoatomic ion transmembrane transport"/>
    <property type="evidence" value="ECO:0007669"/>
    <property type="project" value="UniProtKB-KW"/>
</dbReference>
<dbReference type="Pfam" id="PF19321">
    <property type="entry name" value="KCTD18_C"/>
    <property type="match status" value="1"/>
</dbReference>
<accession>A0A8J1LRE8</accession>
<dbReference type="InterPro" id="IPR045704">
    <property type="entry name" value="KCTD18_C"/>
</dbReference>
<feature type="region of interest" description="Disordered" evidence="1">
    <location>
        <begin position="377"/>
        <end position="415"/>
    </location>
</feature>
<dbReference type="InterPro" id="IPR011333">
    <property type="entry name" value="SKP1/BTB/POZ_sf"/>
</dbReference>
<gene>
    <name evidence="4" type="primary">kctd18.L</name>
    <name evidence="4" type="synonym">kctd18</name>
</gene>
<dbReference type="CDD" id="cd18372">
    <property type="entry name" value="BTB_POZ_KCTD18"/>
    <property type="match status" value="1"/>
</dbReference>
<protein>
    <submittedName>
        <fullName evidence="4">Potassium channel tetramerization domain containing 18 L homeolog isoform X2</fullName>
    </submittedName>
</protein>
<organism evidence="3 4">
    <name type="scientific">Xenopus laevis</name>
    <name type="common">African clawed frog</name>
    <dbReference type="NCBI Taxonomy" id="8355"/>
    <lineage>
        <taxon>Eukaryota</taxon>
        <taxon>Metazoa</taxon>
        <taxon>Chordata</taxon>
        <taxon>Craniata</taxon>
        <taxon>Vertebrata</taxon>
        <taxon>Euteleostomi</taxon>
        <taxon>Amphibia</taxon>
        <taxon>Batrachia</taxon>
        <taxon>Anura</taxon>
        <taxon>Pipoidea</taxon>
        <taxon>Pipidae</taxon>
        <taxon>Xenopodinae</taxon>
        <taxon>Xenopus</taxon>
        <taxon>Xenopus</taxon>
    </lineage>
</organism>
<keyword evidence="4" id="KW-0813">Transport</keyword>
<dbReference type="GO" id="GO:0051260">
    <property type="term" value="P:protein homooligomerization"/>
    <property type="evidence" value="ECO:0007669"/>
    <property type="project" value="InterPro"/>
</dbReference>
<dbReference type="InterPro" id="IPR003131">
    <property type="entry name" value="T1-type_BTB"/>
</dbReference>
<keyword evidence="3" id="KW-1185">Reference proteome</keyword>
<evidence type="ECO:0000259" key="2">
    <source>
        <dbReference type="SMART" id="SM00225"/>
    </source>
</evidence>
<dbReference type="RefSeq" id="XP_041431656.1">
    <property type="nucleotide sequence ID" value="XM_041575722.1"/>
</dbReference>
<dbReference type="GeneID" id="496008"/>
<feature type="compositionally biased region" description="Polar residues" evidence="1">
    <location>
        <begin position="319"/>
        <end position="328"/>
    </location>
</feature>
<dbReference type="Proteomes" id="UP000186698">
    <property type="component" value="Chromosome 9_10L"/>
</dbReference>
<dbReference type="PANTHER" id="PTHR14499:SF4">
    <property type="entry name" value="BTB_POZ DOMAIN-CONTAINING PROTEIN KCTD18"/>
    <property type="match status" value="1"/>
</dbReference>
<dbReference type="Gene3D" id="3.30.710.10">
    <property type="entry name" value="Potassium Channel Kv1.1, Chain A"/>
    <property type="match status" value="1"/>
</dbReference>
<dbReference type="PANTHER" id="PTHR14499">
    <property type="entry name" value="POTASSIUM CHANNEL TETRAMERIZATION DOMAIN-CONTAINING"/>
    <property type="match status" value="1"/>
</dbReference>
<dbReference type="SUPFAM" id="SSF54695">
    <property type="entry name" value="POZ domain"/>
    <property type="match status" value="1"/>
</dbReference>
<evidence type="ECO:0000313" key="3">
    <source>
        <dbReference type="Proteomes" id="UP000186698"/>
    </source>
</evidence>
<evidence type="ECO:0000256" key="1">
    <source>
        <dbReference type="SAM" id="MobiDB-lite"/>
    </source>
</evidence>
<evidence type="ECO:0000313" key="4">
    <source>
        <dbReference type="RefSeq" id="XP_041431656.1"/>
    </source>
</evidence>